<organism evidence="2 3">
    <name type="scientific">Aphis gossypii</name>
    <name type="common">Cotton aphid</name>
    <dbReference type="NCBI Taxonomy" id="80765"/>
    <lineage>
        <taxon>Eukaryota</taxon>
        <taxon>Metazoa</taxon>
        <taxon>Ecdysozoa</taxon>
        <taxon>Arthropoda</taxon>
        <taxon>Hexapoda</taxon>
        <taxon>Insecta</taxon>
        <taxon>Pterygota</taxon>
        <taxon>Neoptera</taxon>
        <taxon>Paraneoptera</taxon>
        <taxon>Hemiptera</taxon>
        <taxon>Sternorrhyncha</taxon>
        <taxon>Aphidomorpha</taxon>
        <taxon>Aphidoidea</taxon>
        <taxon>Aphididae</taxon>
        <taxon>Aphidini</taxon>
        <taxon>Aphis</taxon>
        <taxon>Aphis</taxon>
    </lineage>
</organism>
<protein>
    <recommendedName>
        <fullName evidence="1">DUF4817 domain-containing protein</fullName>
    </recommendedName>
</protein>
<dbReference type="Proteomes" id="UP001154329">
    <property type="component" value="Chromosome 1"/>
</dbReference>
<reference evidence="2" key="1">
    <citation type="submission" date="2022-02" db="EMBL/GenBank/DDBJ databases">
        <authorList>
            <person name="King R."/>
        </authorList>
    </citation>
    <scope>NUCLEOTIDE SEQUENCE</scope>
</reference>
<dbReference type="Pfam" id="PF16087">
    <property type="entry name" value="DUF4817"/>
    <property type="match status" value="1"/>
</dbReference>
<sequence>MNHFYAGCHTSTISWVKMNNQEKVQMLLIYGKCDRNSRQAARMYAEQYPGRYHPPHTFFIKIEQLLINHGAFSVKVVRNQQIRENNINEDVELQVLAYIRLNPRSSVRHVGREVGISFGLVHKILKKHKMHPYKPDLVQHLRPADPERRLNFIAWLLVQIDTQPLFLNQILWTDESKFTNNGVINKQNNRMWSDVNPHWAVDNRYQTVWGTNVWCGLIGGKLLGPYFYEENLTARRYLSFLTNVLPLMLENLPLATRQTLYFQQDGAPAHNAHIVRDYLNRVYEGKWLGTYGPIEWPARSPDITPLDFFLWGHLKTVVYADPPVNLADLKNKILVACNNLTESQIMTATNRGCLQRFQLCVNNQGANFEQFI</sequence>
<proteinExistence type="predicted"/>
<dbReference type="AlphaFoldDB" id="A0A9P0NBL9"/>
<evidence type="ECO:0000259" key="1">
    <source>
        <dbReference type="Pfam" id="PF16087"/>
    </source>
</evidence>
<dbReference type="Gene3D" id="3.30.420.10">
    <property type="entry name" value="Ribonuclease H-like superfamily/Ribonuclease H"/>
    <property type="match status" value="1"/>
</dbReference>
<gene>
    <name evidence="2" type="ORF">APHIGO_LOCUS409</name>
</gene>
<dbReference type="GO" id="GO:0003676">
    <property type="term" value="F:nucleic acid binding"/>
    <property type="evidence" value="ECO:0007669"/>
    <property type="project" value="InterPro"/>
</dbReference>
<dbReference type="EMBL" id="OU899034">
    <property type="protein sequence ID" value="CAH1708408.1"/>
    <property type="molecule type" value="Genomic_DNA"/>
</dbReference>
<feature type="domain" description="DUF4817" evidence="1">
    <location>
        <begin position="21"/>
        <end position="61"/>
    </location>
</feature>
<name>A0A9P0NBL9_APHGO</name>
<evidence type="ECO:0000313" key="2">
    <source>
        <dbReference type="EMBL" id="CAH1708408.1"/>
    </source>
</evidence>
<evidence type="ECO:0000313" key="3">
    <source>
        <dbReference type="Proteomes" id="UP001154329"/>
    </source>
</evidence>
<dbReference type="InterPro" id="IPR036397">
    <property type="entry name" value="RNaseH_sf"/>
</dbReference>
<dbReference type="InterPro" id="IPR032135">
    <property type="entry name" value="DUF4817"/>
</dbReference>
<dbReference type="PANTHER" id="PTHR47326:SF1">
    <property type="entry name" value="HTH PSQ-TYPE DOMAIN-CONTAINING PROTEIN"/>
    <property type="match status" value="1"/>
</dbReference>
<reference evidence="2" key="2">
    <citation type="submission" date="2022-10" db="EMBL/GenBank/DDBJ databases">
        <authorList>
            <consortium name="ENA_rothamsted_submissions"/>
            <consortium name="culmorum"/>
            <person name="King R."/>
        </authorList>
    </citation>
    <scope>NUCLEOTIDE SEQUENCE</scope>
</reference>
<accession>A0A9P0NBL9</accession>
<keyword evidence="3" id="KW-1185">Reference proteome</keyword>
<dbReference type="PANTHER" id="PTHR47326">
    <property type="entry name" value="TRANSPOSABLE ELEMENT TC3 TRANSPOSASE-LIKE PROTEIN"/>
    <property type="match status" value="1"/>
</dbReference>